<keyword evidence="1" id="KW-0677">Repeat</keyword>
<dbReference type="Pfam" id="PF00023">
    <property type="entry name" value="Ank"/>
    <property type="match status" value="1"/>
</dbReference>
<dbReference type="InterPro" id="IPR050745">
    <property type="entry name" value="Multifunctional_regulatory"/>
</dbReference>
<evidence type="ECO:0000259" key="3">
    <source>
        <dbReference type="PROSITE" id="PS50181"/>
    </source>
</evidence>
<organism evidence="4 5">
    <name type="scientific">Seiridium cardinale</name>
    <dbReference type="NCBI Taxonomy" id="138064"/>
    <lineage>
        <taxon>Eukaryota</taxon>
        <taxon>Fungi</taxon>
        <taxon>Dikarya</taxon>
        <taxon>Ascomycota</taxon>
        <taxon>Pezizomycotina</taxon>
        <taxon>Sordariomycetes</taxon>
        <taxon>Xylariomycetidae</taxon>
        <taxon>Amphisphaeriales</taxon>
        <taxon>Sporocadaceae</taxon>
        <taxon>Seiridium</taxon>
    </lineage>
</organism>
<keyword evidence="5" id="KW-1185">Reference proteome</keyword>
<keyword evidence="2" id="KW-0040">ANK repeat</keyword>
<sequence length="375" mass="42052">MTLLTLPVELKLIIGNHLPLPDIVTLMTTCQHFQGIFLQEIYRDDVRHKNKALEWACEQGKLDTLQLCIRLGEADLNYEFEFLVGDIGSSVFTPLTVAIVSNKRNVVRALLQQGAHPDKPRGFKWDNIDEIIPEYWGPLYYALRLFGCRPFKGPDEDLVDLIQDLLEYGADPNSMNSEGDYPLPVATRPEVPANAMTILLDAGAVMSVEAETHPERDSRFPRNPWTLMNDTIKHYELHTVSVSTKISILLEHIPEACPIDEQAVDLLVTILKAPSPCSKVVLEYMLSRGLDANMRIPSEGALLDVLYRPFIEEVDTDSDEEEHCIDTDSAFDMGCPLTEVMDTESNEEGDYSASDMIQMLVDAGARLTPASQQDE</sequence>
<dbReference type="InterPro" id="IPR036770">
    <property type="entry name" value="Ankyrin_rpt-contain_sf"/>
</dbReference>
<protein>
    <recommendedName>
        <fullName evidence="3">F-box domain-containing protein</fullName>
    </recommendedName>
</protein>
<feature type="domain" description="F-box" evidence="3">
    <location>
        <begin position="1"/>
        <end position="45"/>
    </location>
</feature>
<gene>
    <name evidence="4" type="ORF">SCAR479_11431</name>
</gene>
<evidence type="ECO:0000313" key="4">
    <source>
        <dbReference type="EMBL" id="KAK9771950.1"/>
    </source>
</evidence>
<dbReference type="Proteomes" id="UP001465668">
    <property type="component" value="Unassembled WGS sequence"/>
</dbReference>
<reference evidence="4 5" key="1">
    <citation type="submission" date="2024-02" db="EMBL/GenBank/DDBJ databases">
        <title>First draft genome assembly of two strains of Seiridium cardinale.</title>
        <authorList>
            <person name="Emiliani G."/>
            <person name="Scali E."/>
        </authorList>
    </citation>
    <scope>NUCLEOTIDE SEQUENCE [LARGE SCALE GENOMIC DNA]</scope>
    <source>
        <strain evidence="4 5">BM-138-000479</strain>
    </source>
</reference>
<dbReference type="EMBL" id="JARVKM010000068">
    <property type="protein sequence ID" value="KAK9771950.1"/>
    <property type="molecule type" value="Genomic_DNA"/>
</dbReference>
<name>A0ABR2XE16_9PEZI</name>
<proteinExistence type="predicted"/>
<dbReference type="PANTHER" id="PTHR24189">
    <property type="entry name" value="MYOTROPHIN"/>
    <property type="match status" value="1"/>
</dbReference>
<dbReference type="InterPro" id="IPR002110">
    <property type="entry name" value="Ankyrin_rpt"/>
</dbReference>
<dbReference type="Gene3D" id="1.25.40.20">
    <property type="entry name" value="Ankyrin repeat-containing domain"/>
    <property type="match status" value="1"/>
</dbReference>
<comment type="caution">
    <text evidence="4">The sequence shown here is derived from an EMBL/GenBank/DDBJ whole genome shotgun (WGS) entry which is preliminary data.</text>
</comment>
<evidence type="ECO:0000256" key="2">
    <source>
        <dbReference type="ARBA" id="ARBA00023043"/>
    </source>
</evidence>
<accession>A0ABR2XE16</accession>
<evidence type="ECO:0000313" key="5">
    <source>
        <dbReference type="Proteomes" id="UP001465668"/>
    </source>
</evidence>
<dbReference type="SMART" id="SM00248">
    <property type="entry name" value="ANK"/>
    <property type="match status" value="3"/>
</dbReference>
<dbReference type="SUPFAM" id="SSF48403">
    <property type="entry name" value="Ankyrin repeat"/>
    <property type="match status" value="1"/>
</dbReference>
<evidence type="ECO:0000256" key="1">
    <source>
        <dbReference type="ARBA" id="ARBA00022737"/>
    </source>
</evidence>
<dbReference type="PROSITE" id="PS50181">
    <property type="entry name" value="FBOX"/>
    <property type="match status" value="1"/>
</dbReference>
<dbReference type="InterPro" id="IPR001810">
    <property type="entry name" value="F-box_dom"/>
</dbReference>